<evidence type="ECO:0000256" key="3">
    <source>
        <dbReference type="ARBA" id="ARBA00022475"/>
    </source>
</evidence>
<feature type="transmembrane region" description="Helical" evidence="7">
    <location>
        <begin position="187"/>
        <end position="212"/>
    </location>
</feature>
<reference evidence="9 10" key="1">
    <citation type="journal article" date="2009" name="Stand. Genomic Sci.">
        <title>Complete genome sequence of Catenulispora acidiphila type strain (ID 139908).</title>
        <authorList>
            <person name="Copeland A."/>
            <person name="Lapidus A."/>
            <person name="Glavina Del Rio T."/>
            <person name="Nolan M."/>
            <person name="Lucas S."/>
            <person name="Chen F."/>
            <person name="Tice H."/>
            <person name="Cheng J.F."/>
            <person name="Bruce D."/>
            <person name="Goodwin L."/>
            <person name="Pitluck S."/>
            <person name="Mikhailova N."/>
            <person name="Pati A."/>
            <person name="Ivanova N."/>
            <person name="Mavromatis K."/>
            <person name="Chen A."/>
            <person name="Palaniappan K."/>
            <person name="Chain P."/>
            <person name="Land M."/>
            <person name="Hauser L."/>
            <person name="Chang Y.J."/>
            <person name="Jeffries C.D."/>
            <person name="Chertkov O."/>
            <person name="Brettin T."/>
            <person name="Detter J.C."/>
            <person name="Han C."/>
            <person name="Ali Z."/>
            <person name="Tindall B.J."/>
            <person name="Goker M."/>
            <person name="Bristow J."/>
            <person name="Eisen J.A."/>
            <person name="Markowitz V."/>
            <person name="Hugenholtz P."/>
            <person name="Kyrpides N.C."/>
            <person name="Klenk H.P."/>
        </authorList>
    </citation>
    <scope>NUCLEOTIDE SEQUENCE [LARGE SCALE GENOMIC DNA]</scope>
    <source>
        <strain evidence="10">DSM 44928 / JCM 14897 / NBRC 102108 / NRRL B-24433 / ID139908</strain>
    </source>
</reference>
<dbReference type="Gene3D" id="1.10.3720.10">
    <property type="entry name" value="MetI-like"/>
    <property type="match status" value="1"/>
</dbReference>
<feature type="transmembrane region" description="Helical" evidence="7">
    <location>
        <begin position="104"/>
        <end position="125"/>
    </location>
</feature>
<feature type="transmembrane region" description="Helical" evidence="7">
    <location>
        <begin position="37"/>
        <end position="59"/>
    </location>
</feature>
<protein>
    <submittedName>
        <fullName evidence="9">Binding-protein-dependent transport systems inner membrane component</fullName>
    </submittedName>
</protein>
<feature type="domain" description="ABC transmembrane type-1" evidence="8">
    <location>
        <begin position="100"/>
        <end position="314"/>
    </location>
</feature>
<dbReference type="CDD" id="cd06261">
    <property type="entry name" value="TM_PBP2"/>
    <property type="match status" value="1"/>
</dbReference>
<dbReference type="InParanoid" id="C7Q3H5"/>
<evidence type="ECO:0000256" key="1">
    <source>
        <dbReference type="ARBA" id="ARBA00004651"/>
    </source>
</evidence>
<dbReference type="eggNOG" id="COG1175">
    <property type="taxonomic scope" value="Bacteria"/>
</dbReference>
<dbReference type="Pfam" id="PF00528">
    <property type="entry name" value="BPD_transp_1"/>
    <property type="match status" value="1"/>
</dbReference>
<name>C7Q3H5_CATAD</name>
<evidence type="ECO:0000256" key="6">
    <source>
        <dbReference type="ARBA" id="ARBA00023136"/>
    </source>
</evidence>
<dbReference type="RefSeq" id="WP_015795468.1">
    <property type="nucleotide sequence ID" value="NC_013131.1"/>
</dbReference>
<evidence type="ECO:0000256" key="4">
    <source>
        <dbReference type="ARBA" id="ARBA00022692"/>
    </source>
</evidence>
<comment type="subcellular location">
    <subcellularLocation>
        <location evidence="1 7">Cell membrane</location>
        <topology evidence="1 7">Multi-pass membrane protein</topology>
    </subcellularLocation>
</comment>
<dbReference type="AlphaFoldDB" id="C7Q3H5"/>
<dbReference type="Proteomes" id="UP000000851">
    <property type="component" value="Chromosome"/>
</dbReference>
<dbReference type="HOGENOM" id="CLU_016047_0_3_11"/>
<feature type="transmembrane region" description="Helical" evidence="7">
    <location>
        <begin position="137"/>
        <end position="157"/>
    </location>
</feature>
<dbReference type="GO" id="GO:0005886">
    <property type="term" value="C:plasma membrane"/>
    <property type="evidence" value="ECO:0007669"/>
    <property type="project" value="UniProtKB-SubCell"/>
</dbReference>
<evidence type="ECO:0000313" key="9">
    <source>
        <dbReference type="EMBL" id="ACU75740.1"/>
    </source>
</evidence>
<dbReference type="STRING" id="479433.Caci_6903"/>
<gene>
    <name evidence="9" type="ordered locus">Caci_6903</name>
</gene>
<dbReference type="InterPro" id="IPR000515">
    <property type="entry name" value="MetI-like"/>
</dbReference>
<keyword evidence="6 7" id="KW-0472">Membrane</keyword>
<evidence type="ECO:0000259" key="8">
    <source>
        <dbReference type="PROSITE" id="PS50928"/>
    </source>
</evidence>
<evidence type="ECO:0000256" key="2">
    <source>
        <dbReference type="ARBA" id="ARBA00022448"/>
    </source>
</evidence>
<keyword evidence="2 7" id="KW-0813">Transport</keyword>
<dbReference type="EMBL" id="CP001700">
    <property type="protein sequence ID" value="ACU75740.1"/>
    <property type="molecule type" value="Genomic_DNA"/>
</dbReference>
<proteinExistence type="inferred from homology"/>
<keyword evidence="5 7" id="KW-1133">Transmembrane helix</keyword>
<dbReference type="InterPro" id="IPR035906">
    <property type="entry name" value="MetI-like_sf"/>
</dbReference>
<feature type="transmembrane region" description="Helical" evidence="7">
    <location>
        <begin position="293"/>
        <end position="315"/>
    </location>
</feature>
<dbReference type="SUPFAM" id="SSF160964">
    <property type="entry name" value="MalF N-terminal region-like"/>
    <property type="match status" value="1"/>
</dbReference>
<dbReference type="OrthoDB" id="34224at2"/>
<evidence type="ECO:0000256" key="7">
    <source>
        <dbReference type="RuleBase" id="RU363032"/>
    </source>
</evidence>
<keyword evidence="3" id="KW-1003">Cell membrane</keyword>
<organism evidence="9 10">
    <name type="scientific">Catenulispora acidiphila (strain DSM 44928 / JCM 14897 / NBRC 102108 / NRRL B-24433 / ID139908)</name>
    <dbReference type="NCBI Taxonomy" id="479433"/>
    <lineage>
        <taxon>Bacteria</taxon>
        <taxon>Bacillati</taxon>
        <taxon>Actinomycetota</taxon>
        <taxon>Actinomycetes</taxon>
        <taxon>Catenulisporales</taxon>
        <taxon>Catenulisporaceae</taxon>
        <taxon>Catenulispora</taxon>
    </lineage>
</organism>
<dbReference type="KEGG" id="cai:Caci_6903"/>
<dbReference type="SUPFAM" id="SSF161098">
    <property type="entry name" value="MetI-like"/>
    <property type="match status" value="1"/>
</dbReference>
<dbReference type="PROSITE" id="PS50928">
    <property type="entry name" value="ABC_TM1"/>
    <property type="match status" value="1"/>
</dbReference>
<keyword evidence="4 7" id="KW-0812">Transmembrane</keyword>
<accession>C7Q3H5</accession>
<evidence type="ECO:0000256" key="5">
    <source>
        <dbReference type="ARBA" id="ARBA00022989"/>
    </source>
</evidence>
<dbReference type="PANTHER" id="PTHR43005:SF1">
    <property type="entry name" value="SPERMIDINE_PUTRESCINE TRANSPORT SYSTEM PERMEASE PROTEIN"/>
    <property type="match status" value="1"/>
</dbReference>
<evidence type="ECO:0000313" key="10">
    <source>
        <dbReference type="Proteomes" id="UP000000851"/>
    </source>
</evidence>
<dbReference type="GO" id="GO:0055085">
    <property type="term" value="P:transmembrane transport"/>
    <property type="evidence" value="ECO:0007669"/>
    <property type="project" value="InterPro"/>
</dbReference>
<dbReference type="PANTHER" id="PTHR43005">
    <property type="entry name" value="BLR7065 PROTEIN"/>
    <property type="match status" value="1"/>
</dbReference>
<sequence>MTIVNRVPQAVNEFNGGSYAGAGRPPRSRRRALRSALTPWYFLAPVLAYLLLFFGYPIVKNVEMGFQDYSTSTFYTGVAPWVGFANYSQVFHSGIFTTALTNTAVFTIGSITGQFVLGLALAVFFKRKFPLNGVLRSLFLLPWLIPLIASSAVWKWILDQDSGVLNQTLLNLHLIHTPIPWLSSPSVALLAVMIVNIWLGIPFNLTILYSGLQAIPAEQYEAGALDGATGWKAFWYITLPNLRPVIGIVLMLGVVYTLKVLDIILGLTGGGPANATQTLATESYQQSFTQFQFGQGAALSNILIVISLVFTMFYLRSQRAQTGA</sequence>
<feature type="transmembrane region" description="Helical" evidence="7">
    <location>
        <begin position="233"/>
        <end position="258"/>
    </location>
</feature>
<comment type="similarity">
    <text evidence="7">Belongs to the binding-protein-dependent transport system permease family.</text>
</comment>
<keyword evidence="10" id="KW-1185">Reference proteome</keyword>